<reference evidence="6 7" key="1">
    <citation type="submission" date="2021-08" db="EMBL/GenBank/DDBJ databases">
        <authorList>
            <person name="Peeters C."/>
        </authorList>
    </citation>
    <scope>NUCLEOTIDE SEQUENCE [LARGE SCALE GENOMIC DNA]</scope>
    <source>
        <strain evidence="6 7">LMG 21510</strain>
    </source>
</reference>
<dbReference type="Proteomes" id="UP000721236">
    <property type="component" value="Unassembled WGS sequence"/>
</dbReference>
<accession>A0ABM8XG02</accession>
<evidence type="ECO:0000313" key="7">
    <source>
        <dbReference type="Proteomes" id="UP000721236"/>
    </source>
</evidence>
<keyword evidence="7" id="KW-1185">Reference proteome</keyword>
<dbReference type="InterPro" id="IPR020449">
    <property type="entry name" value="Tscrpt_reg_AraC-type_HTH"/>
</dbReference>
<sequence>MQSAHPSHKHKHFDNHPRPLVVMENRWPSGSSTGWHSHPRGQLLYATNGVMVVHSDAGSWVVPPNRALWMVTGLPHNVTMSGDVVMRTAYIDSERVPSLPADSGVINVSPLLRELLVEAVRIPPAGEVTSRDALLLDLLICELRMSSTIPLHLPMPVDPRLRSICEALTVRPSDASNAADWAQSIGVGERTLHRLFTRETGMTFAQWREQARLLHALRRIAEGGKLIDVALDCGYSSPSAFAAMFRRHFGVAPSSFYR</sequence>
<keyword evidence="1" id="KW-0805">Transcription regulation</keyword>
<dbReference type="PROSITE" id="PS01124">
    <property type="entry name" value="HTH_ARAC_FAMILY_2"/>
    <property type="match status" value="1"/>
</dbReference>
<dbReference type="Pfam" id="PF02311">
    <property type="entry name" value="AraC_binding"/>
    <property type="match status" value="1"/>
</dbReference>
<dbReference type="SUPFAM" id="SSF51182">
    <property type="entry name" value="RmlC-like cupins"/>
    <property type="match status" value="1"/>
</dbReference>
<dbReference type="InterPro" id="IPR014710">
    <property type="entry name" value="RmlC-like_jellyroll"/>
</dbReference>
<dbReference type="Pfam" id="PF12833">
    <property type="entry name" value="HTH_18"/>
    <property type="match status" value="1"/>
</dbReference>
<name>A0ABM8XG02_9BURK</name>
<dbReference type="InterPro" id="IPR018060">
    <property type="entry name" value="HTH_AraC"/>
</dbReference>
<dbReference type="PANTHER" id="PTHR11019:SF159">
    <property type="entry name" value="TRANSCRIPTIONAL REGULATOR-RELATED"/>
    <property type="match status" value="1"/>
</dbReference>
<organism evidence="6 7">
    <name type="scientific">Cupriavidus respiraculi</name>
    <dbReference type="NCBI Taxonomy" id="195930"/>
    <lineage>
        <taxon>Bacteria</taxon>
        <taxon>Pseudomonadati</taxon>
        <taxon>Pseudomonadota</taxon>
        <taxon>Betaproteobacteria</taxon>
        <taxon>Burkholderiales</taxon>
        <taxon>Burkholderiaceae</taxon>
        <taxon>Cupriavidus</taxon>
    </lineage>
</organism>
<dbReference type="CDD" id="cd06124">
    <property type="entry name" value="cupin_NimR-like_N"/>
    <property type="match status" value="1"/>
</dbReference>
<dbReference type="PRINTS" id="PR00032">
    <property type="entry name" value="HTHARAC"/>
</dbReference>
<feature type="domain" description="HTH araC/xylS-type" evidence="5">
    <location>
        <begin position="162"/>
        <end position="258"/>
    </location>
</feature>
<dbReference type="InterPro" id="IPR018062">
    <property type="entry name" value="HTH_AraC-typ_CS"/>
</dbReference>
<dbReference type="Gene3D" id="1.10.10.60">
    <property type="entry name" value="Homeodomain-like"/>
    <property type="match status" value="1"/>
</dbReference>
<evidence type="ECO:0000256" key="1">
    <source>
        <dbReference type="ARBA" id="ARBA00023015"/>
    </source>
</evidence>
<gene>
    <name evidence="6" type="primary">nimR</name>
    <name evidence="6" type="ORF">LMG21510_03684</name>
</gene>
<dbReference type="InterPro" id="IPR003313">
    <property type="entry name" value="AraC-bd"/>
</dbReference>
<proteinExistence type="predicted"/>
<dbReference type="InterPro" id="IPR011051">
    <property type="entry name" value="RmlC_Cupin_sf"/>
</dbReference>
<evidence type="ECO:0000256" key="2">
    <source>
        <dbReference type="ARBA" id="ARBA00023125"/>
    </source>
</evidence>
<dbReference type="InterPro" id="IPR009057">
    <property type="entry name" value="Homeodomain-like_sf"/>
</dbReference>
<dbReference type="PANTHER" id="PTHR11019">
    <property type="entry name" value="HTH-TYPE TRANSCRIPTIONAL REGULATOR NIMR"/>
    <property type="match status" value="1"/>
</dbReference>
<protein>
    <submittedName>
        <fullName evidence="6">HTH-type transcriptional regulator NimR</fullName>
    </submittedName>
</protein>
<dbReference type="SMART" id="SM00342">
    <property type="entry name" value="HTH_ARAC"/>
    <property type="match status" value="1"/>
</dbReference>
<evidence type="ECO:0000259" key="5">
    <source>
        <dbReference type="PROSITE" id="PS01124"/>
    </source>
</evidence>
<evidence type="ECO:0000256" key="4">
    <source>
        <dbReference type="ARBA" id="ARBA00023163"/>
    </source>
</evidence>
<keyword evidence="4" id="KW-0804">Transcription</keyword>
<keyword evidence="3" id="KW-0010">Activator</keyword>
<dbReference type="RefSeq" id="WP_224043268.1">
    <property type="nucleotide sequence ID" value="NZ_CAJZAH010000004.1"/>
</dbReference>
<dbReference type="PROSITE" id="PS00041">
    <property type="entry name" value="HTH_ARAC_FAMILY_1"/>
    <property type="match status" value="1"/>
</dbReference>
<evidence type="ECO:0000313" key="6">
    <source>
        <dbReference type="EMBL" id="CAG9179093.1"/>
    </source>
</evidence>
<comment type="caution">
    <text evidence="6">The sequence shown here is derived from an EMBL/GenBank/DDBJ whole genome shotgun (WGS) entry which is preliminary data.</text>
</comment>
<dbReference type="EMBL" id="CAJZAH010000004">
    <property type="protein sequence ID" value="CAG9179093.1"/>
    <property type="molecule type" value="Genomic_DNA"/>
</dbReference>
<evidence type="ECO:0000256" key="3">
    <source>
        <dbReference type="ARBA" id="ARBA00023159"/>
    </source>
</evidence>
<dbReference type="Gene3D" id="2.60.120.10">
    <property type="entry name" value="Jelly Rolls"/>
    <property type="match status" value="1"/>
</dbReference>
<keyword evidence="2" id="KW-0238">DNA-binding</keyword>
<dbReference type="SUPFAM" id="SSF46689">
    <property type="entry name" value="Homeodomain-like"/>
    <property type="match status" value="1"/>
</dbReference>